<dbReference type="EMBL" id="LNIX01000043">
    <property type="protein sequence ID" value="OXA38871.1"/>
    <property type="molecule type" value="Genomic_DNA"/>
</dbReference>
<evidence type="ECO:0000313" key="2">
    <source>
        <dbReference type="EMBL" id="OXA38871.1"/>
    </source>
</evidence>
<reference evidence="2 3" key="1">
    <citation type="submission" date="2015-12" db="EMBL/GenBank/DDBJ databases">
        <title>The genome of Folsomia candida.</title>
        <authorList>
            <person name="Faddeeva A."/>
            <person name="Derks M.F."/>
            <person name="Anvar Y."/>
            <person name="Smit S."/>
            <person name="Van Straalen N."/>
            <person name="Roelofs D."/>
        </authorList>
    </citation>
    <scope>NUCLEOTIDE SEQUENCE [LARGE SCALE GENOMIC DNA]</scope>
    <source>
        <strain evidence="2 3">VU population</strain>
        <tissue evidence="2">Whole body</tissue>
    </source>
</reference>
<accession>A0A226D2I7</accession>
<gene>
    <name evidence="2" type="ORF">Fcan01_26357</name>
</gene>
<feature type="chain" id="PRO_5013257192" evidence="1">
    <location>
        <begin position="20"/>
        <end position="126"/>
    </location>
</feature>
<dbReference type="AlphaFoldDB" id="A0A226D2I7"/>
<keyword evidence="3" id="KW-1185">Reference proteome</keyword>
<comment type="caution">
    <text evidence="2">The sequence shown here is derived from an EMBL/GenBank/DDBJ whole genome shotgun (WGS) entry which is preliminary data.</text>
</comment>
<feature type="signal peptide" evidence="1">
    <location>
        <begin position="1"/>
        <end position="19"/>
    </location>
</feature>
<keyword evidence="1" id="KW-0732">Signal</keyword>
<sequence>MKMIFLLVLIGMTAQGAKLTEETEAKLDAQGQKADFCPTMEEACRDSNGGVDFCVDTPAAIVAECIYPRRSNFDDACVTFSGCNITVEVVLGGDFKNGHHFEFRRPHDRVDGVECRKITFVMWGVY</sequence>
<protein>
    <submittedName>
        <fullName evidence="2">Uncharacterized protein</fullName>
    </submittedName>
</protein>
<name>A0A226D2I7_FOLCA</name>
<organism evidence="2 3">
    <name type="scientific">Folsomia candida</name>
    <name type="common">Springtail</name>
    <dbReference type="NCBI Taxonomy" id="158441"/>
    <lineage>
        <taxon>Eukaryota</taxon>
        <taxon>Metazoa</taxon>
        <taxon>Ecdysozoa</taxon>
        <taxon>Arthropoda</taxon>
        <taxon>Hexapoda</taxon>
        <taxon>Collembola</taxon>
        <taxon>Entomobryomorpha</taxon>
        <taxon>Isotomoidea</taxon>
        <taxon>Isotomidae</taxon>
        <taxon>Proisotominae</taxon>
        <taxon>Folsomia</taxon>
    </lineage>
</organism>
<proteinExistence type="predicted"/>
<evidence type="ECO:0000313" key="3">
    <source>
        <dbReference type="Proteomes" id="UP000198287"/>
    </source>
</evidence>
<dbReference type="Proteomes" id="UP000198287">
    <property type="component" value="Unassembled WGS sequence"/>
</dbReference>
<evidence type="ECO:0000256" key="1">
    <source>
        <dbReference type="SAM" id="SignalP"/>
    </source>
</evidence>